<dbReference type="KEGG" id="cbr:CBG_25318"/>
<evidence type="ECO:0000256" key="1">
    <source>
        <dbReference type="SAM" id="MobiDB-lite"/>
    </source>
</evidence>
<dbReference type="CTD" id="68916811"/>
<dbReference type="RefSeq" id="XP_045098763.1">
    <property type="nucleotide sequence ID" value="XM_045236011.1"/>
</dbReference>
<feature type="compositionally biased region" description="Basic and acidic residues" evidence="1">
    <location>
        <begin position="61"/>
        <end position="73"/>
    </location>
</feature>
<reference evidence="2 3" key="1">
    <citation type="journal article" date="2003" name="PLoS Biol.">
        <title>The genome sequence of Caenorhabditis briggsae: a platform for comparative genomics.</title>
        <authorList>
            <person name="Stein L.D."/>
            <person name="Bao Z."/>
            <person name="Blasiar D."/>
            <person name="Blumenthal T."/>
            <person name="Brent M.R."/>
            <person name="Chen N."/>
            <person name="Chinwalla A."/>
            <person name="Clarke L."/>
            <person name="Clee C."/>
            <person name="Coghlan A."/>
            <person name="Coulson A."/>
            <person name="D'Eustachio P."/>
            <person name="Fitch D.H."/>
            <person name="Fulton L.A."/>
            <person name="Fulton R.E."/>
            <person name="Griffiths-Jones S."/>
            <person name="Harris T.W."/>
            <person name="Hillier L.W."/>
            <person name="Kamath R."/>
            <person name="Kuwabara P.E."/>
            <person name="Mardis E.R."/>
            <person name="Marra M.A."/>
            <person name="Miner T.L."/>
            <person name="Minx P."/>
            <person name="Mullikin J.C."/>
            <person name="Plumb R.W."/>
            <person name="Rogers J."/>
            <person name="Schein J.E."/>
            <person name="Sohrmann M."/>
            <person name="Spieth J."/>
            <person name="Stajich J.E."/>
            <person name="Wei C."/>
            <person name="Willey D."/>
            <person name="Wilson R.K."/>
            <person name="Durbin R."/>
            <person name="Waterston R.H."/>
        </authorList>
    </citation>
    <scope>NUCLEOTIDE SEQUENCE [LARGE SCALE GENOMIC DNA]</scope>
    <source>
        <strain evidence="2 3">AF16</strain>
    </source>
</reference>
<dbReference type="GeneID" id="68916811"/>
<evidence type="ECO:0000313" key="4">
    <source>
        <dbReference type="WormBase" id="CBG25318"/>
    </source>
</evidence>
<dbReference type="InParanoid" id="B6IH16"/>
<dbReference type="EMBL" id="HE601064">
    <property type="protein sequence ID" value="CAR99196.1"/>
    <property type="molecule type" value="Genomic_DNA"/>
</dbReference>
<reference evidence="2 3" key="2">
    <citation type="journal article" date="2011" name="PLoS Genet.">
        <title>Caenorhabditis briggsae recombinant inbred line genotypes reveal inter-strain incompatibility and the evolution of recombination.</title>
        <authorList>
            <person name="Ross J.A."/>
            <person name="Koboldt D.C."/>
            <person name="Staisch J.E."/>
            <person name="Chamberlin H.M."/>
            <person name="Gupta B.P."/>
            <person name="Miller R.D."/>
            <person name="Baird S.E."/>
            <person name="Haag E.S."/>
        </authorList>
    </citation>
    <scope>NUCLEOTIDE SEQUENCE [LARGE SCALE GENOMIC DNA]</scope>
    <source>
        <strain evidence="2 3">AF16</strain>
    </source>
</reference>
<dbReference type="Proteomes" id="UP000008549">
    <property type="component" value="Unassembled WGS sequence"/>
</dbReference>
<keyword evidence="3" id="KW-1185">Reference proteome</keyword>
<name>B6IH16_CAEBR</name>
<dbReference type="WormBase" id="CBG25318">
    <property type="protein sequence ID" value="CBP44196"/>
    <property type="gene ID" value="WBGene00086732"/>
</dbReference>
<dbReference type="AlphaFoldDB" id="B6IH16"/>
<accession>B6IH16</accession>
<evidence type="ECO:0000313" key="2">
    <source>
        <dbReference type="EMBL" id="CAR99196.1"/>
    </source>
</evidence>
<dbReference type="HOGENOM" id="CLU_2401610_0_0_1"/>
<gene>
    <name evidence="2 4" type="ORF">CBG25318</name>
    <name evidence="2" type="ORF">CBG_25318</name>
</gene>
<sequence length="93" mass="10531">MGVCLAFLSQQRRKVFSFASRIASWRTRQLDNASVENKESSDQTVCNHFFVGIAENAHDPSVDEKLNSKKESSYRNQDSPNSQFNAISFLTLV</sequence>
<proteinExistence type="predicted"/>
<evidence type="ECO:0000313" key="3">
    <source>
        <dbReference type="Proteomes" id="UP000008549"/>
    </source>
</evidence>
<organism evidence="2 3">
    <name type="scientific">Caenorhabditis briggsae</name>
    <dbReference type="NCBI Taxonomy" id="6238"/>
    <lineage>
        <taxon>Eukaryota</taxon>
        <taxon>Metazoa</taxon>
        <taxon>Ecdysozoa</taxon>
        <taxon>Nematoda</taxon>
        <taxon>Chromadorea</taxon>
        <taxon>Rhabditida</taxon>
        <taxon>Rhabditina</taxon>
        <taxon>Rhabditomorpha</taxon>
        <taxon>Rhabditoidea</taxon>
        <taxon>Rhabditidae</taxon>
        <taxon>Peloderinae</taxon>
        <taxon>Caenorhabditis</taxon>
    </lineage>
</organism>
<protein>
    <submittedName>
        <fullName evidence="2">Protein CBG25318</fullName>
    </submittedName>
</protein>
<feature type="region of interest" description="Disordered" evidence="1">
    <location>
        <begin position="61"/>
        <end position="81"/>
    </location>
</feature>